<keyword evidence="4 6" id="KW-0067">ATP-binding</keyword>
<evidence type="ECO:0000256" key="1">
    <source>
        <dbReference type="ARBA" id="ARBA00005417"/>
    </source>
</evidence>
<evidence type="ECO:0000256" key="4">
    <source>
        <dbReference type="ARBA" id="ARBA00022840"/>
    </source>
</evidence>
<dbReference type="SUPFAM" id="SSF52540">
    <property type="entry name" value="P-loop containing nucleoside triphosphate hydrolases"/>
    <property type="match status" value="1"/>
</dbReference>
<dbReference type="InterPro" id="IPR050763">
    <property type="entry name" value="ABC_transporter_ATP-binding"/>
</dbReference>
<evidence type="ECO:0000313" key="6">
    <source>
        <dbReference type="EMBL" id="KLI01493.1"/>
    </source>
</evidence>
<keyword evidence="3" id="KW-0547">Nucleotide-binding</keyword>
<reference evidence="6 7" key="1">
    <citation type="journal article" date="2011" name="J. Bacteriol.">
        <title>Draft genome sequence of Sporolactobacillus inulinus strain CASD, an efficient D-lactic acid-producing bacterium with high-concentration lactate tolerance capability.</title>
        <authorList>
            <person name="Yu B."/>
            <person name="Su F."/>
            <person name="Wang L."/>
            <person name="Xu K."/>
            <person name="Zhao B."/>
            <person name="Xu P."/>
        </authorList>
    </citation>
    <scope>NUCLEOTIDE SEQUENCE [LARGE SCALE GENOMIC DNA]</scope>
    <source>
        <strain evidence="6 7">CASD</strain>
    </source>
</reference>
<dbReference type="EMBL" id="AFVQ02000198">
    <property type="protein sequence ID" value="KLI01493.1"/>
    <property type="molecule type" value="Genomic_DNA"/>
</dbReference>
<evidence type="ECO:0000259" key="5">
    <source>
        <dbReference type="PROSITE" id="PS50893"/>
    </source>
</evidence>
<evidence type="ECO:0000313" key="7">
    <source>
        <dbReference type="Proteomes" id="UP000035553"/>
    </source>
</evidence>
<dbReference type="OrthoDB" id="9804819at2"/>
<evidence type="ECO:0000256" key="3">
    <source>
        <dbReference type="ARBA" id="ARBA00022741"/>
    </source>
</evidence>
<organism evidence="6 7">
    <name type="scientific">Sporolactobacillus inulinus CASD</name>
    <dbReference type="NCBI Taxonomy" id="1069536"/>
    <lineage>
        <taxon>Bacteria</taxon>
        <taxon>Bacillati</taxon>
        <taxon>Bacillota</taxon>
        <taxon>Bacilli</taxon>
        <taxon>Bacillales</taxon>
        <taxon>Sporolactobacillaceae</taxon>
        <taxon>Sporolactobacillus</taxon>
    </lineage>
</organism>
<dbReference type="CDD" id="cd03230">
    <property type="entry name" value="ABC_DR_subfamily_A"/>
    <property type="match status" value="1"/>
</dbReference>
<sequence>MPVIELSHISKRFGKFVAVNDVSFTVEKGEFFGFIGPNGAGKSTTMNMMLNFIKSSGGKIKLLGKNVPEHDLDVKKQIGYVPSDVRFYPQLRVRDLFRYTLDFHHMEGDPAELKRYCDLFQIDPQKKFGDLSLGNKKKVALVCALIHHPELIIMDEPTNGLDPLIHARLFRVLKEKQEQGVTIFLSSHNLKEVEDYCSRIAFIRSGKLIGVEDLTQVNQNVKVVTVKADQLPIAVMEKIGATCVKKTDHEARFTYEGNMAQLFSTLSNLSPQLDDVTVANRDLEEQFMAMYERQEGERL</sequence>
<dbReference type="Gene3D" id="3.40.50.300">
    <property type="entry name" value="P-loop containing nucleotide triphosphate hydrolases"/>
    <property type="match status" value="1"/>
</dbReference>
<dbReference type="GO" id="GO:0005524">
    <property type="term" value="F:ATP binding"/>
    <property type="evidence" value="ECO:0007669"/>
    <property type="project" value="UniProtKB-KW"/>
</dbReference>
<dbReference type="GO" id="GO:0016887">
    <property type="term" value="F:ATP hydrolysis activity"/>
    <property type="evidence" value="ECO:0007669"/>
    <property type="project" value="InterPro"/>
</dbReference>
<dbReference type="InterPro" id="IPR003439">
    <property type="entry name" value="ABC_transporter-like_ATP-bd"/>
</dbReference>
<evidence type="ECO:0000256" key="2">
    <source>
        <dbReference type="ARBA" id="ARBA00022448"/>
    </source>
</evidence>
<dbReference type="InterPro" id="IPR003593">
    <property type="entry name" value="AAA+_ATPase"/>
</dbReference>
<keyword evidence="2" id="KW-0813">Transport</keyword>
<dbReference type="PANTHER" id="PTHR42711">
    <property type="entry name" value="ABC TRANSPORTER ATP-BINDING PROTEIN"/>
    <property type="match status" value="1"/>
</dbReference>
<proteinExistence type="inferred from homology"/>
<dbReference type="PROSITE" id="PS00211">
    <property type="entry name" value="ABC_TRANSPORTER_1"/>
    <property type="match status" value="1"/>
</dbReference>
<gene>
    <name evidence="6" type="ORF">SINU_13165</name>
</gene>
<dbReference type="AlphaFoldDB" id="A0A0U1QL23"/>
<dbReference type="RefSeq" id="WP_010026453.1">
    <property type="nucleotide sequence ID" value="NZ_AFVQ02000198.1"/>
</dbReference>
<dbReference type="Pfam" id="PF00005">
    <property type="entry name" value="ABC_tran"/>
    <property type="match status" value="1"/>
</dbReference>
<keyword evidence="7" id="KW-1185">Reference proteome</keyword>
<dbReference type="STRING" id="1069536.SINU_13165"/>
<dbReference type="PROSITE" id="PS50893">
    <property type="entry name" value="ABC_TRANSPORTER_2"/>
    <property type="match status" value="1"/>
</dbReference>
<dbReference type="SMART" id="SM00382">
    <property type="entry name" value="AAA"/>
    <property type="match status" value="1"/>
</dbReference>
<name>A0A0U1QL23_9BACL</name>
<dbReference type="PANTHER" id="PTHR42711:SF5">
    <property type="entry name" value="ABC TRANSPORTER ATP-BINDING PROTEIN NATA"/>
    <property type="match status" value="1"/>
</dbReference>
<accession>A0A0U1QL23</accession>
<protein>
    <submittedName>
        <fullName evidence="6">ABC transporter ATP-binding protein</fullName>
    </submittedName>
</protein>
<comment type="caution">
    <text evidence="6">The sequence shown here is derived from an EMBL/GenBank/DDBJ whole genome shotgun (WGS) entry which is preliminary data.</text>
</comment>
<comment type="similarity">
    <text evidence="1">Belongs to the ABC transporter superfamily.</text>
</comment>
<feature type="domain" description="ABC transporter" evidence="5">
    <location>
        <begin position="4"/>
        <end position="230"/>
    </location>
</feature>
<dbReference type="Proteomes" id="UP000035553">
    <property type="component" value="Unassembled WGS sequence"/>
</dbReference>
<dbReference type="InterPro" id="IPR027417">
    <property type="entry name" value="P-loop_NTPase"/>
</dbReference>
<dbReference type="InterPro" id="IPR017871">
    <property type="entry name" value="ABC_transporter-like_CS"/>
</dbReference>